<dbReference type="InterPro" id="IPR015424">
    <property type="entry name" value="PyrdxlP-dep_Trfase"/>
</dbReference>
<protein>
    <submittedName>
        <fullName evidence="7">Transcriptional regulator</fullName>
    </submittedName>
</protein>
<dbReference type="InterPro" id="IPR000653">
    <property type="entry name" value="DegT/StrS_aminotransferase"/>
</dbReference>
<comment type="similarity">
    <text evidence="2 5">Belongs to the DegT/DnrJ/EryC1 family.</text>
</comment>
<feature type="region of interest" description="Disordered" evidence="6">
    <location>
        <begin position="1"/>
        <end position="27"/>
    </location>
</feature>
<name>A0A4Z0NJ33_9HYPH</name>
<dbReference type="GO" id="GO:0008483">
    <property type="term" value="F:transaminase activity"/>
    <property type="evidence" value="ECO:0007669"/>
    <property type="project" value="TreeGrafter"/>
</dbReference>
<comment type="caution">
    <text evidence="7">The sequence shown here is derived from an EMBL/GenBank/DDBJ whole genome shotgun (WGS) entry which is preliminary data.</text>
</comment>
<feature type="modified residue" description="N6-(pyridoxal phosphate)lysine" evidence="4">
    <location>
        <position position="219"/>
    </location>
</feature>
<dbReference type="AlphaFoldDB" id="A0A4Z0NJ33"/>
<feature type="active site" description="Proton acceptor" evidence="3">
    <location>
        <position position="219"/>
    </location>
</feature>
<evidence type="ECO:0000256" key="5">
    <source>
        <dbReference type="RuleBase" id="RU004508"/>
    </source>
</evidence>
<evidence type="ECO:0000256" key="2">
    <source>
        <dbReference type="ARBA" id="ARBA00037999"/>
    </source>
</evidence>
<keyword evidence="1 4" id="KW-0663">Pyridoxal phosphate</keyword>
<gene>
    <name evidence="7" type="ORF">EU555_27460</name>
</gene>
<evidence type="ECO:0000256" key="6">
    <source>
        <dbReference type="SAM" id="MobiDB-lite"/>
    </source>
</evidence>
<dbReference type="SUPFAM" id="SSF53383">
    <property type="entry name" value="PLP-dependent transferases"/>
    <property type="match status" value="1"/>
</dbReference>
<evidence type="ECO:0000256" key="4">
    <source>
        <dbReference type="PIRSR" id="PIRSR000390-2"/>
    </source>
</evidence>
<reference evidence="7 8" key="1">
    <citation type="submission" date="2019-04" db="EMBL/GenBank/DDBJ databases">
        <authorList>
            <person name="Feng G."/>
            <person name="Zhu H."/>
        </authorList>
    </citation>
    <scope>NUCLEOTIDE SEQUENCE [LARGE SCALE GENOMIC DNA]</scope>
    <source>
        <strain evidence="7 8">6HR-1</strain>
    </source>
</reference>
<organism evidence="7 8">
    <name type="scientific">Methylobacterium nonmethylotrophicum</name>
    <dbReference type="NCBI Taxonomy" id="1141884"/>
    <lineage>
        <taxon>Bacteria</taxon>
        <taxon>Pseudomonadati</taxon>
        <taxon>Pseudomonadota</taxon>
        <taxon>Alphaproteobacteria</taxon>
        <taxon>Hyphomicrobiales</taxon>
        <taxon>Methylobacteriaceae</taxon>
        <taxon>Methylobacterium</taxon>
    </lineage>
</organism>
<evidence type="ECO:0000256" key="3">
    <source>
        <dbReference type="PIRSR" id="PIRSR000390-1"/>
    </source>
</evidence>
<dbReference type="GO" id="GO:0030170">
    <property type="term" value="F:pyridoxal phosphate binding"/>
    <property type="evidence" value="ECO:0007669"/>
    <property type="project" value="TreeGrafter"/>
</dbReference>
<dbReference type="Gene3D" id="3.40.640.10">
    <property type="entry name" value="Type I PLP-dependent aspartate aminotransferase-like (Major domain)"/>
    <property type="match status" value="1"/>
</dbReference>
<dbReference type="GO" id="GO:0000271">
    <property type="term" value="P:polysaccharide biosynthetic process"/>
    <property type="evidence" value="ECO:0007669"/>
    <property type="project" value="TreeGrafter"/>
</dbReference>
<dbReference type="PIRSF" id="PIRSF000390">
    <property type="entry name" value="PLP_StrS"/>
    <property type="match status" value="1"/>
</dbReference>
<dbReference type="EMBL" id="SRLB01000028">
    <property type="protein sequence ID" value="TGD95493.1"/>
    <property type="molecule type" value="Genomic_DNA"/>
</dbReference>
<evidence type="ECO:0000313" key="8">
    <source>
        <dbReference type="Proteomes" id="UP000297535"/>
    </source>
</evidence>
<evidence type="ECO:0000313" key="7">
    <source>
        <dbReference type="EMBL" id="TGD95493.1"/>
    </source>
</evidence>
<dbReference type="Pfam" id="PF01041">
    <property type="entry name" value="DegT_DnrJ_EryC1"/>
    <property type="match status" value="1"/>
</dbReference>
<accession>A0A4Z0NJ33</accession>
<evidence type="ECO:0000256" key="1">
    <source>
        <dbReference type="ARBA" id="ARBA00022898"/>
    </source>
</evidence>
<dbReference type="PANTHER" id="PTHR30244">
    <property type="entry name" value="TRANSAMINASE"/>
    <property type="match status" value="1"/>
</dbReference>
<proteinExistence type="inferred from homology"/>
<dbReference type="Proteomes" id="UP000297535">
    <property type="component" value="Unassembled WGS sequence"/>
</dbReference>
<sequence length="399" mass="42487">MQAWGIAPIPADPPESRVPRGDDPDAPLRLIKPNPPRLSDIMEIVREIEASGRFSNYGPVNERLERALVRDLFGDVGACVTVGNATLGLMLAIRQAVGAADPRRRYALMPAFTFAATAQAALWCGLTPLLCDIDPETWLAAPGAEDALAARYGEEIAVVVPCTTFGAPIDAAHYDRLSRTTGAAVVVDAAAAVGSRDEAGLTPGAGQAWPSVYSMHATKPFATLEGGFVYAADPEPIRALRAMANFGFAAGRSASLPGLNAKLNEVTAAMGLVQLDRLAAAVRHREVLAASYRALLPDLAVQRSTAAVQAHVFLPALLPRGGRSERDDVIRRALSAGIEIGTYYDPHLGAQPYFQQTCRAGPLPVAEDVGGRMLSLPLHDTMTMEDVHRVADVLREICR</sequence>
<dbReference type="OrthoDB" id="9768668at2"/>
<dbReference type="PANTHER" id="PTHR30244:SF9">
    <property type="entry name" value="PROTEIN RV3402C"/>
    <property type="match status" value="1"/>
</dbReference>
<keyword evidence="8" id="KW-1185">Reference proteome</keyword>
<dbReference type="InterPro" id="IPR015421">
    <property type="entry name" value="PyrdxlP-dep_Trfase_major"/>
</dbReference>
<feature type="compositionally biased region" description="Basic and acidic residues" evidence="6">
    <location>
        <begin position="14"/>
        <end position="23"/>
    </location>
</feature>